<dbReference type="Proteomes" id="UP000008281">
    <property type="component" value="Unassembled WGS sequence"/>
</dbReference>
<dbReference type="HOGENOM" id="CLU_028840_1_3_1"/>
<dbReference type="InterPro" id="IPR012885">
    <property type="entry name" value="F-box_Sdz-33"/>
</dbReference>
<evidence type="ECO:0000313" key="3">
    <source>
        <dbReference type="Proteomes" id="UP000008281"/>
    </source>
</evidence>
<reference evidence="2" key="1">
    <citation type="submission" date="2007-07" db="EMBL/GenBank/DDBJ databases">
        <title>PCAP assembly of the Caenorhabditis remanei genome.</title>
        <authorList>
            <consortium name="The Caenorhabditis remanei Sequencing Consortium"/>
            <person name="Wilson R.K."/>
        </authorList>
    </citation>
    <scope>NUCLEOTIDE SEQUENCE [LARGE SCALE GENOMIC DNA]</scope>
    <source>
        <strain evidence="2">PB4641</strain>
    </source>
</reference>
<evidence type="ECO:0000313" key="2">
    <source>
        <dbReference type="EMBL" id="EFP11868.1"/>
    </source>
</evidence>
<dbReference type="OrthoDB" id="10657107at2759"/>
<dbReference type="FunCoup" id="E3MY06">
    <property type="interactions" value="7"/>
</dbReference>
<dbReference type="InParanoid" id="E3MY06"/>
<sequence length="332" mass="39082">MGQPNMSLTISISFCSKSTKSLITSLHLHLQSFHVHIEDSIEISVRFTDHTDLTFEFYEDKPVEERRMIIDPPEVVEVIHDGPVYRREGYWQRPGYSMRQWVDHLFQVMHYSKFDEICFNVVEDHLELETIDAFVNGIDIKALNITRTFSPTYFLRILQKFPSVKQLHVSQNPFKLCPSEQQKILIQNYDILKLQSRRVDQIWENFTLDDLLIINSRRVLITTENFTNKNLNQFLKHWIKGSNPRLEFLHIQSRNVSMYDAEIALKGIRHEERKSPPRDKILDECIQLDPGEQLNGVQGIDIRRGTDESVATLQVIDNKEGIEFQFVVWHED</sequence>
<dbReference type="PANTHER" id="PTHR22899:SF0">
    <property type="entry name" value="F-BOX ASSOCIATED DOMAIN-CONTAINING PROTEIN-RELATED"/>
    <property type="match status" value="1"/>
</dbReference>
<proteinExistence type="predicted"/>
<name>E3MY06_CAERE</name>
<evidence type="ECO:0000259" key="1">
    <source>
        <dbReference type="Pfam" id="PF07735"/>
    </source>
</evidence>
<dbReference type="InterPro" id="IPR053222">
    <property type="entry name" value="Zygotic_Embryogenesis-Asso"/>
</dbReference>
<dbReference type="OMA" id="FVVWHED"/>
<gene>
    <name evidence="2" type="ORF">CRE_29305</name>
</gene>
<accession>E3MY06</accession>
<feature type="domain" description="Sdz-33 F-box" evidence="1">
    <location>
        <begin position="182"/>
        <end position="251"/>
    </location>
</feature>
<dbReference type="AlphaFoldDB" id="E3MY06"/>
<keyword evidence="3" id="KW-1185">Reference proteome</keyword>
<organism evidence="3">
    <name type="scientific">Caenorhabditis remanei</name>
    <name type="common">Caenorhabditis vulgaris</name>
    <dbReference type="NCBI Taxonomy" id="31234"/>
    <lineage>
        <taxon>Eukaryota</taxon>
        <taxon>Metazoa</taxon>
        <taxon>Ecdysozoa</taxon>
        <taxon>Nematoda</taxon>
        <taxon>Chromadorea</taxon>
        <taxon>Rhabditida</taxon>
        <taxon>Rhabditina</taxon>
        <taxon>Rhabditomorpha</taxon>
        <taxon>Rhabditoidea</taxon>
        <taxon>Rhabditidae</taxon>
        <taxon>Peloderinae</taxon>
        <taxon>Caenorhabditis</taxon>
    </lineage>
</organism>
<dbReference type="PANTHER" id="PTHR22899">
    <property type="entry name" value="CYCLIN-RELATED F-BOX FAMILY"/>
    <property type="match status" value="1"/>
</dbReference>
<dbReference type="Pfam" id="PF07735">
    <property type="entry name" value="FBA_2"/>
    <property type="match status" value="1"/>
</dbReference>
<dbReference type="EMBL" id="DS268494">
    <property type="protein sequence ID" value="EFP11868.1"/>
    <property type="molecule type" value="Genomic_DNA"/>
</dbReference>
<protein>
    <recommendedName>
        <fullName evidence="1">Sdz-33 F-box domain-containing protein</fullName>
    </recommendedName>
</protein>